<proteinExistence type="predicted"/>
<accession>A0A6J4IL28</accession>
<gene>
    <name evidence="2" type="ORF">AVDCRST_MAG41-2142</name>
</gene>
<evidence type="ECO:0000256" key="1">
    <source>
        <dbReference type="SAM" id="MobiDB-lite"/>
    </source>
</evidence>
<reference evidence="2" key="1">
    <citation type="submission" date="2020-02" db="EMBL/GenBank/DDBJ databases">
        <authorList>
            <person name="Meier V. D."/>
        </authorList>
    </citation>
    <scope>NUCLEOTIDE SEQUENCE</scope>
    <source>
        <strain evidence="2">AVDCRST_MAG41</strain>
    </source>
</reference>
<feature type="non-terminal residue" evidence="2">
    <location>
        <position position="68"/>
    </location>
</feature>
<feature type="region of interest" description="Disordered" evidence="1">
    <location>
        <begin position="1"/>
        <end position="68"/>
    </location>
</feature>
<name>A0A6J4IL28_9ACTN</name>
<sequence length="68" mass="7187">WRRGRDTPTPPARAREIPSGSRADTAARGGCPGPRSISPAGRSSLPARSRDLRRPGPETLEIGSRAAI</sequence>
<feature type="non-terminal residue" evidence="2">
    <location>
        <position position="1"/>
    </location>
</feature>
<organism evidence="2">
    <name type="scientific">uncultured Mycobacteriales bacterium</name>
    <dbReference type="NCBI Taxonomy" id="581187"/>
    <lineage>
        <taxon>Bacteria</taxon>
        <taxon>Bacillati</taxon>
        <taxon>Actinomycetota</taxon>
        <taxon>Actinomycetes</taxon>
        <taxon>Mycobacteriales</taxon>
        <taxon>environmental samples</taxon>
    </lineage>
</organism>
<protein>
    <submittedName>
        <fullName evidence="2">Uncharacterized protein</fullName>
    </submittedName>
</protein>
<evidence type="ECO:0000313" key="2">
    <source>
        <dbReference type="EMBL" id="CAA9255251.1"/>
    </source>
</evidence>
<dbReference type="AlphaFoldDB" id="A0A6J4IL28"/>
<dbReference type="EMBL" id="CADCTP010000192">
    <property type="protein sequence ID" value="CAA9255251.1"/>
    <property type="molecule type" value="Genomic_DNA"/>
</dbReference>